<evidence type="ECO:0000313" key="2">
    <source>
        <dbReference type="EMBL" id="RMY39331.1"/>
    </source>
</evidence>
<reference evidence="2 3" key="1">
    <citation type="journal article" date="2018" name="BMC Genomics">
        <title>Genomic evidence for intraspecific hybridization in a clonal and extremely halotolerant yeast.</title>
        <authorList>
            <person name="Gostincar C."/>
            <person name="Stajich J.E."/>
            <person name="Zupancic J."/>
            <person name="Zalar P."/>
            <person name="Gunde-Cimerman N."/>
        </authorList>
    </citation>
    <scope>NUCLEOTIDE SEQUENCE [LARGE SCALE GENOMIC DNA]</scope>
    <source>
        <strain evidence="2 3">EXF-6651</strain>
    </source>
</reference>
<dbReference type="NCBIfam" id="TIGR03833">
    <property type="entry name" value="YwbE family protein"/>
    <property type="match status" value="1"/>
</dbReference>
<dbReference type="EMBL" id="QWIM01000124">
    <property type="protein sequence ID" value="RMY39331.1"/>
    <property type="molecule type" value="Genomic_DNA"/>
</dbReference>
<protein>
    <submittedName>
        <fullName evidence="2">Uncharacterized protein</fullName>
    </submittedName>
</protein>
<dbReference type="PANTHER" id="PTHR40069:SF1">
    <property type="entry name" value="YWBE PROTEIN"/>
    <property type="match status" value="1"/>
</dbReference>
<gene>
    <name evidence="2" type="ORF">D0866_02001</name>
</gene>
<feature type="compositionally biased region" description="Gly residues" evidence="1">
    <location>
        <begin position="16"/>
        <end position="31"/>
    </location>
</feature>
<name>A0A3M7BHR2_HORWE</name>
<dbReference type="Proteomes" id="UP000276864">
    <property type="component" value="Unassembled WGS sequence"/>
</dbReference>
<dbReference type="AlphaFoldDB" id="A0A3M7BHR2"/>
<accession>A0A3M7BHR2</accession>
<dbReference type="InterPro" id="IPR019240">
    <property type="entry name" value="DUF2196"/>
</dbReference>
<dbReference type="PANTHER" id="PTHR40069">
    <property type="entry name" value="YWBE PROTEIN"/>
    <property type="match status" value="1"/>
</dbReference>
<sequence>MNRPRNRQPRSDRGGRGGGRGSGGRGRGNGPAGPPRTPKPDYDPNVPTIRQVVPGASVSIVLKADQPTGREVQGRVGELLTRGNHPRGIKVRLQDGRVGRVQRMMDSGAPSSGGSAPLQTPSRIIRMERDVRLDEDEFLRVHLRGTWVLSFPIARAKERMKTSVPRVPVQADLPLPM</sequence>
<comment type="caution">
    <text evidence="2">The sequence shown here is derived from an EMBL/GenBank/DDBJ whole genome shotgun (WGS) entry which is preliminary data.</text>
</comment>
<proteinExistence type="predicted"/>
<organism evidence="2 3">
    <name type="scientific">Hortaea werneckii</name>
    <name type="common">Black yeast</name>
    <name type="synonym">Cladosporium werneckii</name>
    <dbReference type="NCBI Taxonomy" id="91943"/>
    <lineage>
        <taxon>Eukaryota</taxon>
        <taxon>Fungi</taxon>
        <taxon>Dikarya</taxon>
        <taxon>Ascomycota</taxon>
        <taxon>Pezizomycotina</taxon>
        <taxon>Dothideomycetes</taxon>
        <taxon>Dothideomycetidae</taxon>
        <taxon>Mycosphaerellales</taxon>
        <taxon>Teratosphaeriaceae</taxon>
        <taxon>Hortaea</taxon>
    </lineage>
</organism>
<dbReference type="Pfam" id="PF09962">
    <property type="entry name" value="DUF2196"/>
    <property type="match status" value="1"/>
</dbReference>
<feature type="region of interest" description="Disordered" evidence="1">
    <location>
        <begin position="1"/>
        <end position="48"/>
    </location>
</feature>
<evidence type="ECO:0000313" key="3">
    <source>
        <dbReference type="Proteomes" id="UP000276864"/>
    </source>
</evidence>
<evidence type="ECO:0000256" key="1">
    <source>
        <dbReference type="SAM" id="MobiDB-lite"/>
    </source>
</evidence>